<name>A0A2N9IPN2_FAGSY</name>
<accession>A0A2N9IPN2</accession>
<dbReference type="AlphaFoldDB" id="A0A2N9IPN2"/>
<sequence>MSSSSSPSRMSFTYASIEALDPKIRKMKQSENK</sequence>
<reference evidence="1" key="1">
    <citation type="submission" date="2018-02" db="EMBL/GenBank/DDBJ databases">
        <authorList>
            <person name="Cohen D.B."/>
            <person name="Kent A.D."/>
        </authorList>
    </citation>
    <scope>NUCLEOTIDE SEQUENCE</scope>
</reference>
<evidence type="ECO:0000313" key="1">
    <source>
        <dbReference type="EMBL" id="SPD26315.1"/>
    </source>
</evidence>
<gene>
    <name evidence="1" type="ORF">FSB_LOCUS54197</name>
</gene>
<protein>
    <submittedName>
        <fullName evidence="1">Uncharacterized protein</fullName>
    </submittedName>
</protein>
<proteinExistence type="predicted"/>
<dbReference type="EMBL" id="OIVN01006151">
    <property type="protein sequence ID" value="SPD26315.1"/>
    <property type="molecule type" value="Genomic_DNA"/>
</dbReference>
<organism evidence="1">
    <name type="scientific">Fagus sylvatica</name>
    <name type="common">Beechnut</name>
    <dbReference type="NCBI Taxonomy" id="28930"/>
    <lineage>
        <taxon>Eukaryota</taxon>
        <taxon>Viridiplantae</taxon>
        <taxon>Streptophyta</taxon>
        <taxon>Embryophyta</taxon>
        <taxon>Tracheophyta</taxon>
        <taxon>Spermatophyta</taxon>
        <taxon>Magnoliopsida</taxon>
        <taxon>eudicotyledons</taxon>
        <taxon>Gunneridae</taxon>
        <taxon>Pentapetalae</taxon>
        <taxon>rosids</taxon>
        <taxon>fabids</taxon>
        <taxon>Fagales</taxon>
        <taxon>Fagaceae</taxon>
        <taxon>Fagus</taxon>
    </lineage>
</organism>